<name>A0A5B9W040_9BACT</name>
<dbReference type="PANTHER" id="PTHR47618:SF1">
    <property type="entry name" value="BIFUNCTIONAL OLIGORIBONUCLEASE AND PAP PHOSPHATASE NRNA"/>
    <property type="match status" value="1"/>
</dbReference>
<feature type="domain" description="DDH" evidence="1">
    <location>
        <begin position="30"/>
        <end position="177"/>
    </location>
</feature>
<sequence length="348" mass="37282">MPRCVPFQADPEMIINWTPLADIVETHDRFLITTHVRPDGDALGSEVGMAGLLRQKGKDVRVVNASPTPPRYDFLDPDRTFFEHYGHPIQASDLDDREVAIILDLSAWGQLGEMAEFIRGFRGVRVVIDHHVSQDDMGATFFKDSTAEATGTLVQSAVAALGGSLTKDVATGLLTAIAMDTGWFRHPSTRPSTMRGVADLMEAGADVAGIYRKLFEQNTQGRLRLMGRTLSGLKTDLGGRVAWANISQDDLRETGAIPPDSEDLIDFTVSLRGVEVGLLLIEQARGGVKVSFRSRNGLDCSRLASTLGGGGHKAAAGATVGGTMAEVEARALAAVRQALDSATVPSQT</sequence>
<evidence type="ECO:0000259" key="1">
    <source>
        <dbReference type="Pfam" id="PF01368"/>
    </source>
</evidence>
<dbReference type="GO" id="GO:0003676">
    <property type="term" value="F:nucleic acid binding"/>
    <property type="evidence" value="ECO:0007669"/>
    <property type="project" value="InterPro"/>
</dbReference>
<protein>
    <submittedName>
        <fullName evidence="3">NanoRNase/pAp phosphatase</fullName>
        <ecNumber evidence="3">3.1.-.-</ecNumber>
    </submittedName>
</protein>
<dbReference type="Gene3D" id="3.90.1640.10">
    <property type="entry name" value="inorganic pyrophosphatase (n-terminal core)"/>
    <property type="match status" value="1"/>
</dbReference>
<keyword evidence="3" id="KW-0378">Hydrolase</keyword>
<dbReference type="EC" id="3.1.-.-" evidence="3"/>
<dbReference type="EMBL" id="CP042997">
    <property type="protein sequence ID" value="QEH33617.1"/>
    <property type="molecule type" value="Genomic_DNA"/>
</dbReference>
<dbReference type="GO" id="GO:0016787">
    <property type="term" value="F:hydrolase activity"/>
    <property type="evidence" value="ECO:0007669"/>
    <property type="project" value="UniProtKB-KW"/>
</dbReference>
<reference evidence="3 4" key="1">
    <citation type="submission" date="2019-08" db="EMBL/GenBank/DDBJ databases">
        <title>Deep-cultivation of Planctomycetes and their phenomic and genomic characterization uncovers novel biology.</title>
        <authorList>
            <person name="Wiegand S."/>
            <person name="Jogler M."/>
            <person name="Boedeker C."/>
            <person name="Pinto D."/>
            <person name="Vollmers J."/>
            <person name="Rivas-Marin E."/>
            <person name="Kohn T."/>
            <person name="Peeters S.H."/>
            <person name="Heuer A."/>
            <person name="Rast P."/>
            <person name="Oberbeckmann S."/>
            <person name="Bunk B."/>
            <person name="Jeske O."/>
            <person name="Meyerdierks A."/>
            <person name="Storesund J.E."/>
            <person name="Kallscheuer N."/>
            <person name="Luecker S."/>
            <person name="Lage O.M."/>
            <person name="Pohl T."/>
            <person name="Merkel B.J."/>
            <person name="Hornburger P."/>
            <person name="Mueller R.-W."/>
            <person name="Bruemmer F."/>
            <person name="Labrenz M."/>
            <person name="Spormann A.M."/>
            <person name="Op den Camp H."/>
            <person name="Overmann J."/>
            <person name="Amann R."/>
            <person name="Jetten M.S.M."/>
            <person name="Mascher T."/>
            <person name="Medema M.H."/>
            <person name="Devos D.P."/>
            <person name="Kaster A.-K."/>
            <person name="Ovreas L."/>
            <person name="Rohde M."/>
            <person name="Galperin M.Y."/>
            <person name="Jogler C."/>
        </authorList>
    </citation>
    <scope>NUCLEOTIDE SEQUENCE [LARGE SCALE GENOMIC DNA]</scope>
    <source>
        <strain evidence="3 4">OJF2</strain>
    </source>
</reference>
<proteinExistence type="predicted"/>
<evidence type="ECO:0000313" key="3">
    <source>
        <dbReference type="EMBL" id="QEH33617.1"/>
    </source>
</evidence>
<keyword evidence="4" id="KW-1185">Reference proteome</keyword>
<gene>
    <name evidence="3" type="ORF">OJF2_21210</name>
</gene>
<dbReference type="Pfam" id="PF01368">
    <property type="entry name" value="DHH"/>
    <property type="match status" value="1"/>
</dbReference>
<organism evidence="3 4">
    <name type="scientific">Aquisphaera giovannonii</name>
    <dbReference type="NCBI Taxonomy" id="406548"/>
    <lineage>
        <taxon>Bacteria</taxon>
        <taxon>Pseudomonadati</taxon>
        <taxon>Planctomycetota</taxon>
        <taxon>Planctomycetia</taxon>
        <taxon>Isosphaerales</taxon>
        <taxon>Isosphaeraceae</taxon>
        <taxon>Aquisphaera</taxon>
    </lineage>
</organism>
<feature type="domain" description="DHHA1" evidence="2">
    <location>
        <begin position="269"/>
        <end position="339"/>
    </location>
</feature>
<evidence type="ECO:0000259" key="2">
    <source>
        <dbReference type="Pfam" id="PF02272"/>
    </source>
</evidence>
<dbReference type="AlphaFoldDB" id="A0A5B9W040"/>
<accession>A0A5B9W040</accession>
<evidence type="ECO:0000313" key="4">
    <source>
        <dbReference type="Proteomes" id="UP000324233"/>
    </source>
</evidence>
<dbReference type="Proteomes" id="UP000324233">
    <property type="component" value="Chromosome"/>
</dbReference>
<dbReference type="InterPro" id="IPR001667">
    <property type="entry name" value="DDH_dom"/>
</dbReference>
<dbReference type="Gene3D" id="3.10.310.30">
    <property type="match status" value="1"/>
</dbReference>
<dbReference type="KEGG" id="agv:OJF2_21210"/>
<dbReference type="InterPro" id="IPR003156">
    <property type="entry name" value="DHHA1_dom"/>
</dbReference>
<dbReference type="InterPro" id="IPR038763">
    <property type="entry name" value="DHH_sf"/>
</dbReference>
<dbReference type="Pfam" id="PF02272">
    <property type="entry name" value="DHHA1"/>
    <property type="match status" value="1"/>
</dbReference>
<dbReference type="PANTHER" id="PTHR47618">
    <property type="entry name" value="BIFUNCTIONAL OLIGORIBONUCLEASE AND PAP PHOSPHATASE NRNA"/>
    <property type="match status" value="1"/>
</dbReference>
<dbReference type="InterPro" id="IPR051319">
    <property type="entry name" value="Oligoribo/pAp-PDE_c-di-AMP_PDE"/>
</dbReference>
<dbReference type="SUPFAM" id="SSF64182">
    <property type="entry name" value="DHH phosphoesterases"/>
    <property type="match status" value="1"/>
</dbReference>